<sequence>MPNSGPSIQRGRRRVCAGQLLLLMPVARDASGRFTRWFTGMPLQLLAFRRDARGRFAPLATAAR</sequence>
<accession>A0ABN3H2Z0</accession>
<dbReference type="EMBL" id="BAAARV010000067">
    <property type="protein sequence ID" value="GAA2368134.1"/>
    <property type="molecule type" value="Genomic_DNA"/>
</dbReference>
<evidence type="ECO:0000313" key="1">
    <source>
        <dbReference type="EMBL" id="GAA2368134.1"/>
    </source>
</evidence>
<gene>
    <name evidence="1" type="ORF">GCM10010170_067930</name>
</gene>
<reference evidence="1 2" key="1">
    <citation type="journal article" date="2019" name="Int. J. Syst. Evol. Microbiol.">
        <title>The Global Catalogue of Microorganisms (GCM) 10K type strain sequencing project: providing services to taxonomists for standard genome sequencing and annotation.</title>
        <authorList>
            <consortium name="The Broad Institute Genomics Platform"/>
            <consortium name="The Broad Institute Genome Sequencing Center for Infectious Disease"/>
            <person name="Wu L."/>
            <person name="Ma J."/>
        </authorList>
    </citation>
    <scope>NUCLEOTIDE SEQUENCE [LARGE SCALE GENOMIC DNA]</scope>
    <source>
        <strain evidence="1 2">JCM 3272</strain>
    </source>
</reference>
<comment type="caution">
    <text evidence="1">The sequence shown here is derived from an EMBL/GenBank/DDBJ whole genome shotgun (WGS) entry which is preliminary data.</text>
</comment>
<name>A0ABN3H2Z0_9ACTN</name>
<proteinExistence type="predicted"/>
<organism evidence="1 2">
    <name type="scientific">Dactylosporangium salmoneum</name>
    <dbReference type="NCBI Taxonomy" id="53361"/>
    <lineage>
        <taxon>Bacteria</taxon>
        <taxon>Bacillati</taxon>
        <taxon>Actinomycetota</taxon>
        <taxon>Actinomycetes</taxon>
        <taxon>Micromonosporales</taxon>
        <taxon>Micromonosporaceae</taxon>
        <taxon>Dactylosporangium</taxon>
    </lineage>
</organism>
<protein>
    <submittedName>
        <fullName evidence="1">Uncharacterized protein</fullName>
    </submittedName>
</protein>
<dbReference type="Proteomes" id="UP001501444">
    <property type="component" value="Unassembled WGS sequence"/>
</dbReference>
<keyword evidence="2" id="KW-1185">Reference proteome</keyword>
<evidence type="ECO:0000313" key="2">
    <source>
        <dbReference type="Proteomes" id="UP001501444"/>
    </source>
</evidence>